<protein>
    <submittedName>
        <fullName evidence="1">Uncharacterized protein</fullName>
    </submittedName>
</protein>
<reference evidence="1 2" key="1">
    <citation type="submission" date="2020-10" db="EMBL/GenBank/DDBJ databases">
        <title>Connecting structure to function with the recovery of over 1000 high-quality activated sludge metagenome-assembled genomes encoding full-length rRNA genes using long-read sequencing.</title>
        <authorList>
            <person name="Singleton C.M."/>
            <person name="Petriglieri F."/>
            <person name="Kristensen J.M."/>
            <person name="Kirkegaard R.H."/>
            <person name="Michaelsen T.Y."/>
            <person name="Andersen M.H."/>
            <person name="Karst S.M."/>
            <person name="Dueholm M.S."/>
            <person name="Nielsen P.H."/>
            <person name="Albertsen M."/>
        </authorList>
    </citation>
    <scope>NUCLEOTIDE SEQUENCE [LARGE SCALE GENOMIC DNA]</scope>
    <source>
        <strain evidence="1">Lyne_18-Q3-R50-59_MAXAC.006</strain>
    </source>
</reference>
<dbReference type="Proteomes" id="UP000727993">
    <property type="component" value="Unassembled WGS sequence"/>
</dbReference>
<name>A0A936NE68_9ACTN</name>
<dbReference type="EMBL" id="JADJZA010000007">
    <property type="protein sequence ID" value="MBK9297969.1"/>
    <property type="molecule type" value="Genomic_DNA"/>
</dbReference>
<gene>
    <name evidence="1" type="ORF">IPN02_14270</name>
</gene>
<evidence type="ECO:0000313" key="1">
    <source>
        <dbReference type="EMBL" id="MBK9297969.1"/>
    </source>
</evidence>
<organism evidence="1 2">
    <name type="scientific">Candidatus Neomicrothrix subdominans</name>
    <dbReference type="NCBI Taxonomy" id="2954438"/>
    <lineage>
        <taxon>Bacteria</taxon>
        <taxon>Bacillati</taxon>
        <taxon>Actinomycetota</taxon>
        <taxon>Acidimicrobiia</taxon>
        <taxon>Acidimicrobiales</taxon>
        <taxon>Microthrixaceae</taxon>
        <taxon>Candidatus Neomicrothrix</taxon>
    </lineage>
</organism>
<comment type="caution">
    <text evidence="1">The sequence shown here is derived from an EMBL/GenBank/DDBJ whole genome shotgun (WGS) entry which is preliminary data.</text>
</comment>
<proteinExistence type="predicted"/>
<accession>A0A936NE68</accession>
<evidence type="ECO:0000313" key="2">
    <source>
        <dbReference type="Proteomes" id="UP000727993"/>
    </source>
</evidence>
<dbReference type="AlphaFoldDB" id="A0A936NE68"/>
<sequence length="96" mass="10412">MPRTLQEIISHADELADRFENIDPSDGVEQPVAEYLLQRAVRDLAASERQVVDAVRRAREDGVSWRQIGSLIGTSGQAAHERYGPAIDQGAAGSVA</sequence>